<evidence type="ECO:0000313" key="2">
    <source>
        <dbReference type="Proteomes" id="UP001057025"/>
    </source>
</evidence>
<dbReference type="Proteomes" id="UP001057025">
    <property type="component" value="Chromosome"/>
</dbReference>
<dbReference type="RefSeq" id="WP_252796776.1">
    <property type="nucleotide sequence ID" value="NZ_CP097118.1"/>
</dbReference>
<dbReference type="EMBL" id="CP097118">
    <property type="protein sequence ID" value="USS87480.1"/>
    <property type="molecule type" value="Genomic_DNA"/>
</dbReference>
<reference evidence="1" key="1">
    <citation type="submission" date="2022-05" db="EMBL/GenBank/DDBJ databases">
        <authorList>
            <person name="Oliphant S.A."/>
            <person name="Watson-Haigh N.S."/>
            <person name="Sumby K.M."/>
            <person name="Gardner J.M."/>
            <person name="Jiranek V."/>
        </authorList>
    </citation>
    <scope>NUCLEOTIDE SEQUENCE</scope>
    <source>
        <strain evidence="1">KI11_C11</strain>
    </source>
</reference>
<name>A0ABY5BR86_9LACO</name>
<proteinExistence type="predicted"/>
<evidence type="ECO:0000313" key="1">
    <source>
        <dbReference type="EMBL" id="USS87480.1"/>
    </source>
</evidence>
<accession>A0ABY5BR86</accession>
<sequence length="195" mass="23215">MLIIAIVLCVISLFVSFILWQTIKKQQRENLENIQDKQGKVRDLSKEIKTFLQTNEVTTIFDSTSYPQSKPIGYLIPAETYEWFMNPNLYQLEDQLRNQAHVDFLENSKNVWYYIKFVNNRNETLGYFHHEPDGYCYMYNVPTIYKDMKQALEDYQEDWLPILNKKQEGHAKLMAVQLIETGLVESLKDRNEEEE</sequence>
<gene>
    <name evidence="1" type="ORF">M3M39_04990</name>
</gene>
<protein>
    <submittedName>
        <fullName evidence="1">Uncharacterized protein</fullName>
    </submittedName>
</protein>
<organism evidence="1 2">
    <name type="scientific">Fructilactobacillus hinvesii</name>
    <dbReference type="NCBI Taxonomy" id="2940300"/>
    <lineage>
        <taxon>Bacteria</taxon>
        <taxon>Bacillati</taxon>
        <taxon>Bacillota</taxon>
        <taxon>Bacilli</taxon>
        <taxon>Lactobacillales</taxon>
        <taxon>Lactobacillaceae</taxon>
        <taxon>Fructilactobacillus</taxon>
    </lineage>
</organism>
<keyword evidence="2" id="KW-1185">Reference proteome</keyword>